<dbReference type="Proteomes" id="UP000268014">
    <property type="component" value="Unassembled WGS sequence"/>
</dbReference>
<dbReference type="InterPro" id="IPR000477">
    <property type="entry name" value="RT_dom"/>
</dbReference>
<reference evidence="2 3" key="2">
    <citation type="submission" date="2018-11" db="EMBL/GenBank/DDBJ databases">
        <authorList>
            <consortium name="Pathogen Informatics"/>
        </authorList>
    </citation>
    <scope>NUCLEOTIDE SEQUENCE [LARGE SCALE GENOMIC DNA]</scope>
    <source>
        <strain evidence="2 3">MHpl1</strain>
    </source>
</reference>
<evidence type="ECO:0000313" key="2">
    <source>
        <dbReference type="EMBL" id="VDO57577.1"/>
    </source>
</evidence>
<dbReference type="OrthoDB" id="415068at2759"/>
<accession>A0A0N4WVJ5</accession>
<dbReference type="PROSITE" id="PS50878">
    <property type="entry name" value="RT_POL"/>
    <property type="match status" value="1"/>
</dbReference>
<feature type="domain" description="Reverse transcriptase" evidence="1">
    <location>
        <begin position="1"/>
        <end position="87"/>
    </location>
</feature>
<evidence type="ECO:0000259" key="1">
    <source>
        <dbReference type="PROSITE" id="PS50878"/>
    </source>
</evidence>
<reference evidence="4" key="1">
    <citation type="submission" date="2017-02" db="UniProtKB">
        <authorList>
            <consortium name="WormBaseParasite"/>
        </authorList>
    </citation>
    <scope>IDENTIFICATION</scope>
</reference>
<organism evidence="4">
    <name type="scientific">Haemonchus placei</name>
    <name type="common">Barber's pole worm</name>
    <dbReference type="NCBI Taxonomy" id="6290"/>
    <lineage>
        <taxon>Eukaryota</taxon>
        <taxon>Metazoa</taxon>
        <taxon>Ecdysozoa</taxon>
        <taxon>Nematoda</taxon>
        <taxon>Chromadorea</taxon>
        <taxon>Rhabditida</taxon>
        <taxon>Rhabditina</taxon>
        <taxon>Rhabditomorpha</taxon>
        <taxon>Strongyloidea</taxon>
        <taxon>Trichostrongylidae</taxon>
        <taxon>Haemonchus</taxon>
    </lineage>
</organism>
<dbReference type="WBParaSite" id="HPLM_0001572201-mRNA-1">
    <property type="protein sequence ID" value="HPLM_0001572201-mRNA-1"/>
    <property type="gene ID" value="HPLM_0001572201"/>
</dbReference>
<sequence>MSVRVGRCFSERYDCYGGVPQWSVLSPLLFLIYTMDLPACLKTASYVNVLVYADDIKIYASYNPDYRHQAQLALRQSVDRMVRWAHQ</sequence>
<proteinExistence type="predicted"/>
<keyword evidence="3" id="KW-1185">Reference proteome</keyword>
<dbReference type="EMBL" id="UZAF01019092">
    <property type="protein sequence ID" value="VDO57577.1"/>
    <property type="molecule type" value="Genomic_DNA"/>
</dbReference>
<evidence type="ECO:0000313" key="3">
    <source>
        <dbReference type="Proteomes" id="UP000268014"/>
    </source>
</evidence>
<dbReference type="AlphaFoldDB" id="A0A0N4WVJ5"/>
<gene>
    <name evidence="2" type="ORF">HPLM_LOCUS15714</name>
</gene>
<name>A0A0N4WVJ5_HAEPC</name>
<evidence type="ECO:0000313" key="4">
    <source>
        <dbReference type="WBParaSite" id="HPLM_0001572201-mRNA-1"/>
    </source>
</evidence>
<protein>
    <submittedName>
        <fullName evidence="4">Reverse transcriptase domain-containing protein</fullName>
    </submittedName>
</protein>
<dbReference type="Pfam" id="PF00078">
    <property type="entry name" value="RVT_1"/>
    <property type="match status" value="1"/>
</dbReference>